<feature type="transmembrane region" description="Helical" evidence="8">
    <location>
        <begin position="41"/>
        <end position="64"/>
    </location>
</feature>
<feature type="transmembrane region" description="Helical" evidence="8">
    <location>
        <begin position="345"/>
        <end position="363"/>
    </location>
</feature>
<dbReference type="EMBL" id="FMUR01000005">
    <property type="protein sequence ID" value="SCX94289.1"/>
    <property type="molecule type" value="Genomic_DNA"/>
</dbReference>
<dbReference type="InterPro" id="IPR002549">
    <property type="entry name" value="AI-2E-like"/>
</dbReference>
<evidence type="ECO:0000256" key="4">
    <source>
        <dbReference type="ARBA" id="ARBA00022475"/>
    </source>
</evidence>
<dbReference type="GO" id="GO:0055085">
    <property type="term" value="P:transmembrane transport"/>
    <property type="evidence" value="ECO:0007669"/>
    <property type="project" value="TreeGrafter"/>
</dbReference>
<comment type="subcellular location">
    <subcellularLocation>
        <location evidence="1">Cell membrane</location>
        <topology evidence="1">Multi-pass membrane protein</topology>
    </subcellularLocation>
</comment>
<evidence type="ECO:0000256" key="8">
    <source>
        <dbReference type="SAM" id="Phobius"/>
    </source>
</evidence>
<accession>A0A1G5BVL6</accession>
<evidence type="ECO:0000256" key="1">
    <source>
        <dbReference type="ARBA" id="ARBA00004651"/>
    </source>
</evidence>
<feature type="transmembrane region" description="Helical" evidence="8">
    <location>
        <begin position="85"/>
        <end position="108"/>
    </location>
</feature>
<comment type="similarity">
    <text evidence="2">Belongs to the autoinducer-2 exporter (AI-2E) (TC 2.A.86) family.</text>
</comment>
<evidence type="ECO:0000256" key="2">
    <source>
        <dbReference type="ARBA" id="ARBA00009773"/>
    </source>
</evidence>
<feature type="transmembrane region" description="Helical" evidence="8">
    <location>
        <begin position="244"/>
        <end position="269"/>
    </location>
</feature>
<evidence type="ECO:0000256" key="7">
    <source>
        <dbReference type="ARBA" id="ARBA00023136"/>
    </source>
</evidence>
<evidence type="ECO:0000256" key="6">
    <source>
        <dbReference type="ARBA" id="ARBA00022989"/>
    </source>
</evidence>
<keyword evidence="4" id="KW-1003">Cell membrane</keyword>
<keyword evidence="5 8" id="KW-0812">Transmembrane</keyword>
<keyword evidence="10" id="KW-1185">Reference proteome</keyword>
<sequence>MKLDDKFFKKKWFSYTIATCSAVVLYMILSNFSSIFDGINSFFGFLRPVILGMVIAYIFNPIAVMLEKGIFKKIKKESRRWKMSVAFTIFFIVLAVVLLFVALVPQLIDSVSKLISSIGEYVDPSNNFLKDLESNKIVQLLGINLSVLESFEKNVLGMIGSYFSDNMLNFVSGSLNAGKGMFDLVLAFIFAIYFLLDNRRLIKGISKFLSLAMNEKTYRRTCDVTDRCNTILIRYISFDIIDGIIVGFANLIYMLIAGQPYSVLISVIVGVTNLAPTFGPIVGGAIGAFILVLENPWYALWFIIFTIILQTVDGYILKPRLFGESLGVSPLMILVAIVLGGRKFGVIGIVLAIPIAAIIDFIWKDYVIKKLEEKRSQRYNI</sequence>
<dbReference type="GO" id="GO:0005886">
    <property type="term" value="C:plasma membrane"/>
    <property type="evidence" value="ECO:0007669"/>
    <property type="project" value="UniProtKB-SubCell"/>
</dbReference>
<reference evidence="10" key="1">
    <citation type="submission" date="2016-10" db="EMBL/GenBank/DDBJ databases">
        <authorList>
            <person name="Varghese N."/>
            <person name="Submissions S."/>
        </authorList>
    </citation>
    <scope>NUCLEOTIDE SEQUENCE [LARGE SCALE GENOMIC DNA]</scope>
    <source>
        <strain evidence="10">XBD2006</strain>
    </source>
</reference>
<protein>
    <submittedName>
        <fullName evidence="9">Predicted PurR-regulated permease PerM</fullName>
    </submittedName>
</protein>
<dbReference type="PANTHER" id="PTHR21716:SF53">
    <property type="entry name" value="PERMEASE PERM-RELATED"/>
    <property type="match status" value="1"/>
</dbReference>
<dbReference type="RefSeq" id="WP_074461583.1">
    <property type="nucleotide sequence ID" value="NZ_FMUR01000005.1"/>
</dbReference>
<keyword evidence="6 8" id="KW-1133">Transmembrane helix</keyword>
<organism evidence="9 10">
    <name type="scientific">Butyrivibrio hungatei</name>
    <dbReference type="NCBI Taxonomy" id="185008"/>
    <lineage>
        <taxon>Bacteria</taxon>
        <taxon>Bacillati</taxon>
        <taxon>Bacillota</taxon>
        <taxon>Clostridia</taxon>
        <taxon>Lachnospirales</taxon>
        <taxon>Lachnospiraceae</taxon>
        <taxon>Butyrivibrio</taxon>
    </lineage>
</organism>
<gene>
    <name evidence="9" type="ORF">SAMN02910451_00842</name>
</gene>
<evidence type="ECO:0000313" key="10">
    <source>
        <dbReference type="Proteomes" id="UP000183047"/>
    </source>
</evidence>
<proteinExistence type="inferred from homology"/>
<feature type="transmembrane region" description="Helical" evidence="8">
    <location>
        <begin position="321"/>
        <end position="339"/>
    </location>
</feature>
<keyword evidence="3" id="KW-0813">Transport</keyword>
<feature type="transmembrane region" description="Helical" evidence="8">
    <location>
        <begin position="177"/>
        <end position="196"/>
    </location>
</feature>
<dbReference type="Proteomes" id="UP000183047">
    <property type="component" value="Unassembled WGS sequence"/>
</dbReference>
<feature type="transmembrane region" description="Helical" evidence="8">
    <location>
        <begin position="281"/>
        <end position="309"/>
    </location>
</feature>
<evidence type="ECO:0000313" key="9">
    <source>
        <dbReference type="EMBL" id="SCX94289.1"/>
    </source>
</evidence>
<dbReference type="Pfam" id="PF01594">
    <property type="entry name" value="AI-2E_transport"/>
    <property type="match status" value="1"/>
</dbReference>
<dbReference type="AlphaFoldDB" id="A0A1G5BVL6"/>
<dbReference type="PANTHER" id="PTHR21716">
    <property type="entry name" value="TRANSMEMBRANE PROTEIN"/>
    <property type="match status" value="1"/>
</dbReference>
<keyword evidence="7 8" id="KW-0472">Membrane</keyword>
<evidence type="ECO:0000256" key="3">
    <source>
        <dbReference type="ARBA" id="ARBA00022448"/>
    </source>
</evidence>
<evidence type="ECO:0000256" key="5">
    <source>
        <dbReference type="ARBA" id="ARBA00022692"/>
    </source>
</evidence>
<name>A0A1G5BVL6_9FIRM</name>
<feature type="transmembrane region" description="Helical" evidence="8">
    <location>
        <begin position="12"/>
        <end position="29"/>
    </location>
</feature>
<dbReference type="OrthoDB" id="9793390at2"/>